<organism evidence="4 5">
    <name type="scientific">Sediminivirga luteola</name>
    <dbReference type="NCBI Taxonomy" id="1774748"/>
    <lineage>
        <taxon>Bacteria</taxon>
        <taxon>Bacillati</taxon>
        <taxon>Actinomycetota</taxon>
        <taxon>Actinomycetes</taxon>
        <taxon>Micrococcales</taxon>
        <taxon>Brevibacteriaceae</taxon>
        <taxon>Sediminivirga</taxon>
    </lineage>
</organism>
<dbReference type="InterPro" id="IPR052179">
    <property type="entry name" value="DD-CPase-like"/>
</dbReference>
<dbReference type="Gene3D" id="2.70.70.10">
    <property type="entry name" value="Glucose Permease (Domain IIA)"/>
    <property type="match status" value="1"/>
</dbReference>
<feature type="region of interest" description="Disordered" evidence="1">
    <location>
        <begin position="1"/>
        <end position="28"/>
    </location>
</feature>
<comment type="caution">
    <text evidence="4">The sequence shown here is derived from an EMBL/GenBank/DDBJ whole genome shotgun (WGS) entry which is preliminary data.</text>
</comment>
<dbReference type="InterPro" id="IPR003709">
    <property type="entry name" value="VanY-like_core_dom"/>
</dbReference>
<feature type="region of interest" description="Disordered" evidence="1">
    <location>
        <begin position="189"/>
        <end position="209"/>
    </location>
</feature>
<dbReference type="PANTHER" id="PTHR34385:SF1">
    <property type="entry name" value="PEPTIDOGLYCAN L-ALANYL-D-GLUTAMATE ENDOPEPTIDASE CWLK"/>
    <property type="match status" value="1"/>
</dbReference>
<reference evidence="4" key="2">
    <citation type="submission" date="2020-09" db="EMBL/GenBank/DDBJ databases">
        <authorList>
            <person name="Sun Q."/>
            <person name="Zhou Y."/>
        </authorList>
    </citation>
    <scope>NUCLEOTIDE SEQUENCE</scope>
    <source>
        <strain evidence="4">CGMCC 1.12785</strain>
    </source>
</reference>
<dbReference type="AlphaFoldDB" id="A0A8J2U0V2"/>
<accession>A0A8J2U0V2</accession>
<dbReference type="InterPro" id="IPR009045">
    <property type="entry name" value="Zn_M74/Hedgehog-like"/>
</dbReference>
<feature type="domain" description="M23ase beta-sheet core" evidence="2">
    <location>
        <begin position="80"/>
        <end position="173"/>
    </location>
</feature>
<dbReference type="GO" id="GO:0006508">
    <property type="term" value="P:proteolysis"/>
    <property type="evidence" value="ECO:0007669"/>
    <property type="project" value="InterPro"/>
</dbReference>
<dbReference type="Pfam" id="PF02557">
    <property type="entry name" value="VanY"/>
    <property type="match status" value="1"/>
</dbReference>
<dbReference type="Pfam" id="PF01551">
    <property type="entry name" value="Peptidase_M23"/>
    <property type="match status" value="1"/>
</dbReference>
<dbReference type="CDD" id="cd12797">
    <property type="entry name" value="M23_peptidase"/>
    <property type="match status" value="1"/>
</dbReference>
<feature type="domain" description="D-alanyl-D-alanine carboxypeptidase-like core" evidence="3">
    <location>
        <begin position="229"/>
        <end position="339"/>
    </location>
</feature>
<dbReference type="CDD" id="cd14814">
    <property type="entry name" value="Peptidase_M15"/>
    <property type="match status" value="1"/>
</dbReference>
<sequence length="339" mass="35890">MGAPVHEHARGHHSAAGGDHRVGGGEEASVAMTSWAALPAVNAAPGTVPGTDADAGWRHPLPGSAVIRGFEPPPEEWLAGHRGVDLEARPGTEVFAPAAGTVHFSGMVAGRPVLTLRVGSRLSSFEPLESPLRAGEHVEASTVLGTLAAEPRHCPDTSCVHWGVRENGTYVDPMGLLAVSRSPILLPQAERPEPLPERPSGSGAGPWGGHENGRIPAVALCPIGHAPHHLLRCDAARGFEALNRSFQAAFGQPIAVTDAYRDYASQVRLKREKGRMAATPGTSNHGWGLAVDLGGGINRFGTREHEWMRTHAPAHGWIHPPWAQAGGSLPEPWHWEWAG</sequence>
<dbReference type="SUPFAM" id="SSF51261">
    <property type="entry name" value="Duplicated hybrid motif"/>
    <property type="match status" value="1"/>
</dbReference>
<protein>
    <recommendedName>
        <fullName evidence="6">Peptidase M15</fullName>
    </recommendedName>
</protein>
<evidence type="ECO:0000313" key="4">
    <source>
        <dbReference type="EMBL" id="GGA26311.1"/>
    </source>
</evidence>
<dbReference type="InterPro" id="IPR011055">
    <property type="entry name" value="Dup_hybrid_motif"/>
</dbReference>
<dbReference type="Gene3D" id="3.30.1380.10">
    <property type="match status" value="1"/>
</dbReference>
<proteinExistence type="predicted"/>
<evidence type="ECO:0000256" key="1">
    <source>
        <dbReference type="SAM" id="MobiDB-lite"/>
    </source>
</evidence>
<gene>
    <name evidence="4" type="ORF">GCM10011333_31520</name>
</gene>
<dbReference type="SUPFAM" id="SSF55166">
    <property type="entry name" value="Hedgehog/DD-peptidase"/>
    <property type="match status" value="1"/>
</dbReference>
<dbReference type="EMBL" id="BMFY01000018">
    <property type="protein sequence ID" value="GGA26311.1"/>
    <property type="molecule type" value="Genomic_DNA"/>
</dbReference>
<evidence type="ECO:0008006" key="6">
    <source>
        <dbReference type="Google" id="ProtNLM"/>
    </source>
</evidence>
<dbReference type="PANTHER" id="PTHR34385">
    <property type="entry name" value="D-ALANYL-D-ALANINE CARBOXYPEPTIDASE"/>
    <property type="match status" value="1"/>
</dbReference>
<reference evidence="4" key="1">
    <citation type="journal article" date="2014" name="Int. J. Syst. Evol. Microbiol.">
        <title>Complete genome sequence of Corynebacterium casei LMG S-19264T (=DSM 44701T), isolated from a smear-ripened cheese.</title>
        <authorList>
            <consortium name="US DOE Joint Genome Institute (JGI-PGF)"/>
            <person name="Walter F."/>
            <person name="Albersmeier A."/>
            <person name="Kalinowski J."/>
            <person name="Ruckert C."/>
        </authorList>
    </citation>
    <scope>NUCLEOTIDE SEQUENCE</scope>
    <source>
        <strain evidence="4">CGMCC 1.12785</strain>
    </source>
</reference>
<evidence type="ECO:0000259" key="2">
    <source>
        <dbReference type="Pfam" id="PF01551"/>
    </source>
</evidence>
<name>A0A8J2U0V2_9MICO</name>
<keyword evidence="5" id="KW-1185">Reference proteome</keyword>
<dbReference type="InterPro" id="IPR016047">
    <property type="entry name" value="M23ase_b-sheet_dom"/>
</dbReference>
<evidence type="ECO:0000313" key="5">
    <source>
        <dbReference type="Proteomes" id="UP000616114"/>
    </source>
</evidence>
<evidence type="ECO:0000259" key="3">
    <source>
        <dbReference type="Pfam" id="PF02557"/>
    </source>
</evidence>
<dbReference type="Proteomes" id="UP000616114">
    <property type="component" value="Unassembled WGS sequence"/>
</dbReference>
<dbReference type="GO" id="GO:0008233">
    <property type="term" value="F:peptidase activity"/>
    <property type="evidence" value="ECO:0007669"/>
    <property type="project" value="InterPro"/>
</dbReference>